<keyword evidence="2" id="KW-1185">Reference proteome</keyword>
<name>A0A482MST7_9CAUD</name>
<dbReference type="PROSITE" id="PS51257">
    <property type="entry name" value="PROKAR_LIPOPROTEIN"/>
    <property type="match status" value="1"/>
</dbReference>
<dbReference type="EMBL" id="MK482688">
    <property type="protein sequence ID" value="QBQ76353.1"/>
    <property type="molecule type" value="Genomic_DNA"/>
</dbReference>
<reference evidence="1 2" key="1">
    <citation type="submission" date="2019-02" db="EMBL/GenBank/DDBJ databases">
        <title>Draft Escherichia bacteriophage genome sequences from raw wastewater.</title>
        <authorList>
            <person name="Keely S.P."/>
            <person name="Herrmann M.P."/>
            <person name="Korajkic A."/>
            <person name="Brinkman N.E."/>
            <person name="McMinn B.R."/>
            <person name="Fout G.S."/>
            <person name="Villegas E.N."/>
        </authorList>
    </citation>
    <scope>NUCLEOTIDE SEQUENCE [LARGE SCALE GENOMIC DNA]</scope>
</reference>
<protein>
    <submittedName>
        <fullName evidence="1">Uncharacterized protein</fullName>
    </submittedName>
</protein>
<organism evidence="1 2">
    <name type="scientific">Escherichia phage vB_EcoM_LMP25</name>
    <dbReference type="NCBI Taxonomy" id="2491663"/>
    <lineage>
        <taxon>Viruses</taxon>
        <taxon>Duplodnaviria</taxon>
        <taxon>Heunggongvirae</taxon>
        <taxon>Uroviricota</taxon>
        <taxon>Caudoviricetes</taxon>
        <taxon>Andersonviridae</taxon>
        <taxon>Ounavirinae</taxon>
        <taxon>Felixounavirus</taxon>
        <taxon>Felixounavirus LMP25</taxon>
    </lineage>
</organism>
<evidence type="ECO:0000313" key="2">
    <source>
        <dbReference type="Proteomes" id="UP000309349"/>
    </source>
</evidence>
<sequence>MKKMYSLWGSIMWKAVIALGVVFLSGCNPSYEDKNASYSLPPEMQDCRVYKLHGDAISRDIVVVRCPNSQTTTSYSYGKNGQSHTTVIE</sequence>
<dbReference type="Pfam" id="PF16225">
    <property type="entry name" value="DUF4884"/>
    <property type="match status" value="1"/>
</dbReference>
<proteinExistence type="predicted"/>
<accession>A0A482MST7</accession>
<dbReference type="Proteomes" id="UP000309349">
    <property type="component" value="Segment"/>
</dbReference>
<evidence type="ECO:0000313" key="1">
    <source>
        <dbReference type="EMBL" id="QBQ76353.1"/>
    </source>
</evidence>
<dbReference type="InterPro" id="IPR032618">
    <property type="entry name" value="DUF4884"/>
</dbReference>